<dbReference type="SMART" id="SM00066">
    <property type="entry name" value="GAL4"/>
    <property type="match status" value="1"/>
</dbReference>
<keyword evidence="3" id="KW-0805">Transcription regulation</keyword>
<keyword evidence="8" id="KW-1185">Reference proteome</keyword>
<dbReference type="GeneID" id="84234380"/>
<dbReference type="Proteomes" id="UP000091956">
    <property type="component" value="Unassembled WGS sequence"/>
</dbReference>
<evidence type="ECO:0000259" key="6">
    <source>
        <dbReference type="PROSITE" id="PS50048"/>
    </source>
</evidence>
<dbReference type="GO" id="GO:0003677">
    <property type="term" value="F:DNA binding"/>
    <property type="evidence" value="ECO:0007669"/>
    <property type="project" value="InterPro"/>
</dbReference>
<accession>A0A2P6FH19</accession>
<reference evidence="7 8" key="1">
    <citation type="submission" date="2016-03" db="EMBL/GenBank/DDBJ databases">
        <title>Comparative genomics of Pseudogymnoascus destructans, the fungus causing white-nose syndrome of bats.</title>
        <authorList>
            <person name="Palmer J.M."/>
            <person name="Drees K.P."/>
            <person name="Foster J.T."/>
            <person name="Lindner D.L."/>
        </authorList>
    </citation>
    <scope>NUCLEOTIDE SEQUENCE [LARGE SCALE GENOMIC DNA]</scope>
    <source>
        <strain evidence="7 8">UAMH 10579</strain>
    </source>
</reference>
<keyword evidence="5" id="KW-0539">Nucleus</keyword>
<dbReference type="Pfam" id="PF04082">
    <property type="entry name" value="Fungal_trans"/>
    <property type="match status" value="1"/>
</dbReference>
<dbReference type="CDD" id="cd00067">
    <property type="entry name" value="GAL4"/>
    <property type="match status" value="1"/>
</dbReference>
<name>A0A2P6FH19_9PEZI</name>
<dbReference type="AlphaFoldDB" id="A0A2P6FH19"/>
<sequence>MRLRTACDRCRCRKRQCNSTEDGGPCVSCQSRGLPCSITILDAPYVPQIGDIRSEEQTSPANGSTISASSSLFVEDILRNELVDLYFKLIHDKQHSLFHPPTFIASVYEGRAPMFLVFAIISLAARFSENPYFHGTDPWSRGRAWAEESIRLFDRRTTPISIEALQACSLLLHISFIEGDMETESLYGALAIRMAQRLELPKVLSMDRVEREVQIRLWWTTWSMDNWSSAGARHPKQLHLEPSYPKPMDDLSFELLKPGPVDFEKERRIEDVILERESSLWAQMIPLTDMISQIEELHELTVRDPSNDIDIYKKATLLAHRLDSWLLRLPEGLKNTPENFKRYHQLGHGRTFVWLHLHYHHHSQLLYYQFLHYDPKSTPDPIMRYTYANRCKEHAKHLSSLLWTANSTLNCECVWVVTGHLLVISSSVHLHTLLFATNDQQIEEAKQFLKQNFEMLIRLRKYWPLLDLSLSRLQVFHEACRKNMNTSFRMDNWMLQFLQRYTRPCAWKDSEPIEETPVDWSPSSHETQGYIHHLTTGSEILNRFLV</sequence>
<dbReference type="PANTHER" id="PTHR47338">
    <property type="entry name" value="ZN(II)2CYS6 TRANSCRIPTION FACTOR (EUROFUNG)-RELATED"/>
    <property type="match status" value="1"/>
</dbReference>
<dbReference type="CDD" id="cd12148">
    <property type="entry name" value="fungal_TF_MHR"/>
    <property type="match status" value="1"/>
</dbReference>
<evidence type="ECO:0000313" key="8">
    <source>
        <dbReference type="Proteomes" id="UP000091956"/>
    </source>
</evidence>
<dbReference type="Gene3D" id="4.10.240.10">
    <property type="entry name" value="Zn(2)-C6 fungal-type DNA-binding domain"/>
    <property type="match status" value="1"/>
</dbReference>
<dbReference type="PANTHER" id="PTHR47338:SF16">
    <property type="entry name" value="TRANSCRIPTION FACTOR, PUTATIVE (AFU_ORTHOLOGUE AFUA_2G09360)-RELATED"/>
    <property type="match status" value="1"/>
</dbReference>
<dbReference type="GO" id="GO:0008270">
    <property type="term" value="F:zinc ion binding"/>
    <property type="evidence" value="ECO:0007669"/>
    <property type="project" value="InterPro"/>
</dbReference>
<dbReference type="Pfam" id="PF00172">
    <property type="entry name" value="Zn_clus"/>
    <property type="match status" value="1"/>
</dbReference>
<dbReference type="PROSITE" id="PS50048">
    <property type="entry name" value="ZN2_CY6_FUNGAL_2"/>
    <property type="match status" value="1"/>
</dbReference>
<dbReference type="EMBL" id="KV460268">
    <property type="protein sequence ID" value="PQM43939.1"/>
    <property type="molecule type" value="Genomic_DNA"/>
</dbReference>
<protein>
    <recommendedName>
        <fullName evidence="6">Zn(2)-C6 fungal-type domain-containing protein</fullName>
    </recommendedName>
</protein>
<comment type="subcellular location">
    <subcellularLocation>
        <location evidence="1">Nucleus</location>
    </subcellularLocation>
</comment>
<reference evidence="8" key="2">
    <citation type="journal article" date="2018" name="Nat. Commun.">
        <title>Extreme sensitivity to ultraviolet light in the fungal pathogen causing white-nose syndrome of bats.</title>
        <authorList>
            <person name="Palmer J.M."/>
            <person name="Drees K.P."/>
            <person name="Foster J.T."/>
            <person name="Lindner D.L."/>
        </authorList>
    </citation>
    <scope>NUCLEOTIDE SEQUENCE [LARGE SCALE GENOMIC DNA]</scope>
    <source>
        <strain evidence="8">UAMH 10579</strain>
    </source>
</reference>
<proteinExistence type="predicted"/>
<evidence type="ECO:0000256" key="4">
    <source>
        <dbReference type="ARBA" id="ARBA00023163"/>
    </source>
</evidence>
<gene>
    <name evidence="7" type="ORF">VE01_10835</name>
</gene>
<dbReference type="SUPFAM" id="SSF57701">
    <property type="entry name" value="Zn2/Cys6 DNA-binding domain"/>
    <property type="match status" value="1"/>
</dbReference>
<evidence type="ECO:0000313" key="7">
    <source>
        <dbReference type="EMBL" id="PQM43939.1"/>
    </source>
</evidence>
<keyword evidence="4" id="KW-0804">Transcription</keyword>
<dbReference type="InterPro" id="IPR050815">
    <property type="entry name" value="TF_fung"/>
</dbReference>
<dbReference type="GO" id="GO:0000981">
    <property type="term" value="F:DNA-binding transcription factor activity, RNA polymerase II-specific"/>
    <property type="evidence" value="ECO:0007669"/>
    <property type="project" value="InterPro"/>
</dbReference>
<dbReference type="GO" id="GO:0006351">
    <property type="term" value="P:DNA-templated transcription"/>
    <property type="evidence" value="ECO:0007669"/>
    <property type="project" value="InterPro"/>
</dbReference>
<evidence type="ECO:0000256" key="2">
    <source>
        <dbReference type="ARBA" id="ARBA00022723"/>
    </source>
</evidence>
<dbReference type="PROSITE" id="PS00463">
    <property type="entry name" value="ZN2_CY6_FUNGAL_1"/>
    <property type="match status" value="1"/>
</dbReference>
<evidence type="ECO:0000256" key="1">
    <source>
        <dbReference type="ARBA" id="ARBA00004123"/>
    </source>
</evidence>
<dbReference type="RefSeq" id="XP_059320267.1">
    <property type="nucleotide sequence ID" value="XM_059464284.1"/>
</dbReference>
<feature type="domain" description="Zn(2)-C6 fungal-type" evidence="6">
    <location>
        <begin position="6"/>
        <end position="38"/>
    </location>
</feature>
<keyword evidence="2" id="KW-0479">Metal-binding</keyword>
<dbReference type="InterPro" id="IPR036864">
    <property type="entry name" value="Zn2-C6_fun-type_DNA-bd_sf"/>
</dbReference>
<organism evidence="7 8">
    <name type="scientific">Pseudogymnoascus verrucosus</name>
    <dbReference type="NCBI Taxonomy" id="342668"/>
    <lineage>
        <taxon>Eukaryota</taxon>
        <taxon>Fungi</taxon>
        <taxon>Dikarya</taxon>
        <taxon>Ascomycota</taxon>
        <taxon>Pezizomycotina</taxon>
        <taxon>Leotiomycetes</taxon>
        <taxon>Thelebolales</taxon>
        <taxon>Thelebolaceae</taxon>
        <taxon>Pseudogymnoascus</taxon>
    </lineage>
</organism>
<dbReference type="InterPro" id="IPR007219">
    <property type="entry name" value="XnlR_reg_dom"/>
</dbReference>
<dbReference type="InterPro" id="IPR001138">
    <property type="entry name" value="Zn2Cys6_DnaBD"/>
</dbReference>
<evidence type="ECO:0000256" key="5">
    <source>
        <dbReference type="ARBA" id="ARBA00023242"/>
    </source>
</evidence>
<dbReference type="GO" id="GO:0005634">
    <property type="term" value="C:nucleus"/>
    <property type="evidence" value="ECO:0007669"/>
    <property type="project" value="UniProtKB-SubCell"/>
</dbReference>
<evidence type="ECO:0000256" key="3">
    <source>
        <dbReference type="ARBA" id="ARBA00023015"/>
    </source>
</evidence>